<accession>A0A1P8WSC7</accession>
<feature type="transmembrane region" description="Helical" evidence="2">
    <location>
        <begin position="47"/>
        <end position="74"/>
    </location>
</feature>
<name>A0A1P8WSC7_9PLAN</name>
<dbReference type="AlphaFoldDB" id="A0A1P8WSC7"/>
<dbReference type="STRING" id="1891926.Fuma_06617"/>
<gene>
    <name evidence="3" type="ORF">Fuma_06617</name>
</gene>
<proteinExistence type="predicted"/>
<dbReference type="RefSeq" id="WP_077027901.1">
    <property type="nucleotide sequence ID" value="NZ_CP017641.1"/>
</dbReference>
<evidence type="ECO:0000313" key="3">
    <source>
        <dbReference type="EMBL" id="APZ96941.1"/>
    </source>
</evidence>
<keyword evidence="4" id="KW-1185">Reference proteome</keyword>
<feature type="transmembrane region" description="Helical" evidence="2">
    <location>
        <begin position="196"/>
        <end position="218"/>
    </location>
</feature>
<keyword evidence="2" id="KW-0472">Membrane</keyword>
<dbReference type="Proteomes" id="UP000187735">
    <property type="component" value="Chromosome"/>
</dbReference>
<feature type="region of interest" description="Disordered" evidence="1">
    <location>
        <begin position="262"/>
        <end position="287"/>
    </location>
</feature>
<dbReference type="EMBL" id="CP017641">
    <property type="protein sequence ID" value="APZ96941.1"/>
    <property type="molecule type" value="Genomic_DNA"/>
</dbReference>
<dbReference type="KEGG" id="fmr:Fuma_06617"/>
<organism evidence="3 4">
    <name type="scientific">Fuerstiella marisgermanici</name>
    <dbReference type="NCBI Taxonomy" id="1891926"/>
    <lineage>
        <taxon>Bacteria</taxon>
        <taxon>Pseudomonadati</taxon>
        <taxon>Planctomycetota</taxon>
        <taxon>Planctomycetia</taxon>
        <taxon>Planctomycetales</taxon>
        <taxon>Planctomycetaceae</taxon>
        <taxon>Fuerstiella</taxon>
    </lineage>
</organism>
<keyword evidence="2" id="KW-0812">Transmembrane</keyword>
<protein>
    <submittedName>
        <fullName evidence="3">Uncharacterized protein</fullName>
    </submittedName>
</protein>
<sequence>METPNRTDKHQAIDIEPRAWQTFYLLLSAGLGMLFLSSLYGGDHISIALNLIFLAVIVLPLKHWIGVMVLLGLIQVNLFYLESRRAIPIFTLNDTLWVVISVSLLAALSRFRVLQELDRQSALTSMRYLVVDFVKGDQQTAEVIATNLVAFCRSMLKMLSVIIACGIAARIVMWLVPFHGPGSGFSTIRDFRIRPSGYRAIMLGLLLFLLYLPVLVLVNEVAWRSLSKSQAGVYLRSVFLKWNHRELRMIIRKRIKVRRKKVRELHPTEPQPAPIDAPDAYKDRGQL</sequence>
<evidence type="ECO:0000313" key="4">
    <source>
        <dbReference type="Proteomes" id="UP000187735"/>
    </source>
</evidence>
<evidence type="ECO:0000256" key="1">
    <source>
        <dbReference type="SAM" id="MobiDB-lite"/>
    </source>
</evidence>
<feature type="transmembrane region" description="Helical" evidence="2">
    <location>
        <begin position="158"/>
        <end position="176"/>
    </location>
</feature>
<keyword evidence="2" id="KW-1133">Transmembrane helix</keyword>
<feature type="transmembrane region" description="Helical" evidence="2">
    <location>
        <begin position="20"/>
        <end position="40"/>
    </location>
</feature>
<reference evidence="3 4" key="1">
    <citation type="journal article" date="2016" name="Front. Microbiol.">
        <title>Fuerstia marisgermanicae gen. nov., sp. nov., an Unusual Member of the Phylum Planctomycetes from the German Wadden Sea.</title>
        <authorList>
            <person name="Kohn T."/>
            <person name="Heuer A."/>
            <person name="Jogler M."/>
            <person name="Vollmers J."/>
            <person name="Boedeker C."/>
            <person name="Bunk B."/>
            <person name="Rast P."/>
            <person name="Borchert D."/>
            <person name="Glockner I."/>
            <person name="Freese H.M."/>
            <person name="Klenk H.P."/>
            <person name="Overmann J."/>
            <person name="Kaster A.K."/>
            <person name="Rohde M."/>
            <person name="Wiegand S."/>
            <person name="Jogler C."/>
        </authorList>
    </citation>
    <scope>NUCLEOTIDE SEQUENCE [LARGE SCALE GENOMIC DNA]</scope>
    <source>
        <strain evidence="3 4">NH11</strain>
    </source>
</reference>
<evidence type="ECO:0000256" key="2">
    <source>
        <dbReference type="SAM" id="Phobius"/>
    </source>
</evidence>
<feature type="transmembrane region" description="Helical" evidence="2">
    <location>
        <begin position="86"/>
        <end position="108"/>
    </location>
</feature>